<accession>A0A0C2JMN8</accession>
<comment type="caution">
    <text evidence="1">The sequence shown here is derived from an EMBL/GenBank/DDBJ whole genome shotgun (WGS) entry which is preliminary data.</text>
</comment>
<evidence type="ECO:0000313" key="1">
    <source>
        <dbReference type="EMBL" id="KII70608.1"/>
    </source>
</evidence>
<evidence type="ECO:0000313" key="2">
    <source>
        <dbReference type="Proteomes" id="UP000031668"/>
    </source>
</evidence>
<protein>
    <submittedName>
        <fullName evidence="1">Uncharacterized protein</fullName>
    </submittedName>
</protein>
<gene>
    <name evidence="1" type="ORF">RF11_16140</name>
</gene>
<dbReference type="OrthoDB" id="1101576at2759"/>
<sequence>MVCLDFDFMVKGPLRDRVLKLVVELQFFGDPKNSETMTSWSLAKLLSTLSGFYQKDEVEPDQRSMMTKYHYFSKFNSYPFLICKKSFTVIVEDVPEISREKFIELINGDVSKTDFS</sequence>
<organism evidence="1 2">
    <name type="scientific">Thelohanellus kitauei</name>
    <name type="common">Myxosporean</name>
    <dbReference type="NCBI Taxonomy" id="669202"/>
    <lineage>
        <taxon>Eukaryota</taxon>
        <taxon>Metazoa</taxon>
        <taxon>Cnidaria</taxon>
        <taxon>Myxozoa</taxon>
        <taxon>Myxosporea</taxon>
        <taxon>Bivalvulida</taxon>
        <taxon>Platysporina</taxon>
        <taxon>Myxobolidae</taxon>
        <taxon>Thelohanellus</taxon>
    </lineage>
</organism>
<dbReference type="EMBL" id="JWZT01002012">
    <property type="protein sequence ID" value="KII70608.1"/>
    <property type="molecule type" value="Genomic_DNA"/>
</dbReference>
<name>A0A0C2JMN8_THEKT</name>
<dbReference type="Proteomes" id="UP000031668">
    <property type="component" value="Unassembled WGS sequence"/>
</dbReference>
<dbReference type="AlphaFoldDB" id="A0A0C2JMN8"/>
<proteinExistence type="predicted"/>
<keyword evidence="2" id="KW-1185">Reference proteome</keyword>
<reference evidence="1 2" key="1">
    <citation type="journal article" date="2014" name="Genome Biol. Evol.">
        <title>The genome of the myxosporean Thelohanellus kitauei shows adaptations to nutrient acquisition within its fish host.</title>
        <authorList>
            <person name="Yang Y."/>
            <person name="Xiong J."/>
            <person name="Zhou Z."/>
            <person name="Huo F."/>
            <person name="Miao W."/>
            <person name="Ran C."/>
            <person name="Liu Y."/>
            <person name="Zhang J."/>
            <person name="Feng J."/>
            <person name="Wang M."/>
            <person name="Wang M."/>
            <person name="Wang L."/>
            <person name="Yao B."/>
        </authorList>
    </citation>
    <scope>NUCLEOTIDE SEQUENCE [LARGE SCALE GENOMIC DNA]</scope>
    <source>
        <strain evidence="1">Wuqing</strain>
    </source>
</reference>